<sequence>MVGHVLIKQNSTKDEERFPYLQRMLLLIIRMNIVAVEGDKLILKMRSYHLVLQNIRNISAMKKECFLGIHSTGCLMIQDPEFNKTKE</sequence>
<keyword evidence="2" id="KW-1185">Reference proteome</keyword>
<evidence type="ECO:0000313" key="2">
    <source>
        <dbReference type="Proteomes" id="UP000076476"/>
    </source>
</evidence>
<accession>A0A165XBB7</accession>
<comment type="caution">
    <text evidence="1">The sequence shown here is derived from an EMBL/GenBank/DDBJ whole genome shotgun (WGS) entry which is preliminary data.</text>
</comment>
<reference evidence="1 2" key="1">
    <citation type="submission" date="2016-04" db="EMBL/GenBank/DDBJ databases">
        <title>Draft genome sequence of Aeribacillus pallidus 8m3 from petroleum reservoir.</title>
        <authorList>
            <person name="Poltaraus A.B."/>
            <person name="Nazina T.N."/>
            <person name="Tourova T.P."/>
            <person name="Malakho S.M."/>
            <person name="Korshunova A.V."/>
            <person name="Sokolova D.S."/>
        </authorList>
    </citation>
    <scope>NUCLEOTIDE SEQUENCE [LARGE SCALE GENOMIC DNA]</scope>
    <source>
        <strain evidence="1 2">8m3</strain>
    </source>
</reference>
<gene>
    <name evidence="1" type="ORF">AZI98_12210</name>
</gene>
<dbReference type="STRING" id="33936.AZI98_12210"/>
<organism evidence="1 2">
    <name type="scientific">Aeribacillus pallidus</name>
    <dbReference type="NCBI Taxonomy" id="33936"/>
    <lineage>
        <taxon>Bacteria</taxon>
        <taxon>Bacillati</taxon>
        <taxon>Bacillota</taxon>
        <taxon>Bacilli</taxon>
        <taxon>Bacillales</taxon>
        <taxon>Bacillaceae</taxon>
        <taxon>Aeribacillus</taxon>
    </lineage>
</organism>
<name>A0A165XBB7_9BACI</name>
<dbReference type="Proteomes" id="UP000076476">
    <property type="component" value="Unassembled WGS sequence"/>
</dbReference>
<protein>
    <submittedName>
        <fullName evidence="1">Uncharacterized protein</fullName>
    </submittedName>
</protein>
<dbReference type="EMBL" id="LWBR01000035">
    <property type="protein sequence ID" value="KZN95830.1"/>
    <property type="molecule type" value="Genomic_DNA"/>
</dbReference>
<dbReference type="AlphaFoldDB" id="A0A165XBB7"/>
<evidence type="ECO:0000313" key="1">
    <source>
        <dbReference type="EMBL" id="KZN95830.1"/>
    </source>
</evidence>
<proteinExistence type="predicted"/>